<dbReference type="AlphaFoldDB" id="A0A511YCX9"/>
<sequence length="79" mass="8986">MSDTISLILFASLSIDKVLLKSLELIGTWQINKYGWLDEPEMTASNDKGYFIKFNADNTVEYKDTNTTFKGVDILLFSI</sequence>
<protein>
    <submittedName>
        <fullName evidence="1">Uncharacterized protein</fullName>
    </submittedName>
</protein>
<name>A0A511YCX9_9FLAO</name>
<organism evidence="1 2">
    <name type="scientific">Chryseobacterium lathyri</name>
    <dbReference type="NCBI Taxonomy" id="395933"/>
    <lineage>
        <taxon>Bacteria</taxon>
        <taxon>Pseudomonadati</taxon>
        <taxon>Bacteroidota</taxon>
        <taxon>Flavobacteriia</taxon>
        <taxon>Flavobacteriales</taxon>
        <taxon>Weeksellaceae</taxon>
        <taxon>Chryseobacterium group</taxon>
        <taxon>Chryseobacterium</taxon>
    </lineage>
</organism>
<dbReference type="RefSeq" id="WP_111955107.1">
    <property type="nucleotide sequence ID" value="NZ_BJYI01000011.1"/>
</dbReference>
<gene>
    <name evidence="1" type="ORF">CLA01_31050</name>
</gene>
<reference evidence="1 2" key="1">
    <citation type="submission" date="2019-07" db="EMBL/GenBank/DDBJ databases">
        <title>Whole genome shotgun sequence of Chryseobacterium lathyri NBRC 105250.</title>
        <authorList>
            <person name="Hosoyama A."/>
            <person name="Uohara A."/>
            <person name="Ohji S."/>
            <person name="Ichikawa N."/>
        </authorList>
    </citation>
    <scope>NUCLEOTIDE SEQUENCE [LARGE SCALE GENOMIC DNA]</scope>
    <source>
        <strain evidence="1 2">NBRC 105250</strain>
    </source>
</reference>
<proteinExistence type="predicted"/>
<evidence type="ECO:0000313" key="1">
    <source>
        <dbReference type="EMBL" id="GEN73033.1"/>
    </source>
</evidence>
<comment type="caution">
    <text evidence="1">The sequence shown here is derived from an EMBL/GenBank/DDBJ whole genome shotgun (WGS) entry which is preliminary data.</text>
</comment>
<accession>A0A511YCX9</accession>
<dbReference type="EMBL" id="BJYI01000011">
    <property type="protein sequence ID" value="GEN73033.1"/>
    <property type="molecule type" value="Genomic_DNA"/>
</dbReference>
<dbReference type="Proteomes" id="UP000321150">
    <property type="component" value="Unassembled WGS sequence"/>
</dbReference>
<evidence type="ECO:0000313" key="2">
    <source>
        <dbReference type="Proteomes" id="UP000321150"/>
    </source>
</evidence>